<sequence length="159" mass="16994">MLMGRLKRMAGAILLVTFFGGCGSETSAPPAGAVLSLAGTDANNDGVRDDIETYIDATYPAPANADTNRALRQYAKAAQSSILDADDAAKSIAHVTDRFRALECLMARRATDFHPVFVELRARILDTNPRSEAYLKADGQAAAVNIPLRPAEQWVGACL</sequence>
<evidence type="ECO:0000313" key="2">
    <source>
        <dbReference type="Proteomes" id="UP000248168"/>
    </source>
</evidence>
<proteinExistence type="predicted"/>
<dbReference type="AlphaFoldDB" id="A0A330L331"/>
<evidence type="ECO:0000313" key="1">
    <source>
        <dbReference type="EMBL" id="SPP64203.1"/>
    </source>
</evidence>
<keyword evidence="2" id="KW-1185">Reference proteome</keyword>
<name>A0A330L331_9BACT</name>
<dbReference type="InParanoid" id="A0A330L331"/>
<accession>A0A330L331</accession>
<dbReference type="PROSITE" id="PS51257">
    <property type="entry name" value="PROKAR_LIPOPROTEIN"/>
    <property type="match status" value="1"/>
</dbReference>
<reference evidence="2" key="1">
    <citation type="submission" date="2018-04" db="EMBL/GenBank/DDBJ databases">
        <authorList>
            <person name="Lucker S."/>
            <person name="Sakoula D."/>
        </authorList>
    </citation>
    <scope>NUCLEOTIDE SEQUENCE [LARGE SCALE GENOMIC DNA]</scope>
</reference>
<protein>
    <recommendedName>
        <fullName evidence="3">Lipoprotein</fullName>
    </recommendedName>
</protein>
<gene>
    <name evidence="1" type="ORF">NITLEN_100073</name>
</gene>
<organism evidence="1 2">
    <name type="scientific">Nitrospira lenta</name>
    <dbReference type="NCBI Taxonomy" id="1436998"/>
    <lineage>
        <taxon>Bacteria</taxon>
        <taxon>Pseudomonadati</taxon>
        <taxon>Nitrospirota</taxon>
        <taxon>Nitrospiria</taxon>
        <taxon>Nitrospirales</taxon>
        <taxon>Nitrospiraceae</taxon>
        <taxon>Nitrospira</taxon>
    </lineage>
</organism>
<dbReference type="Proteomes" id="UP000248168">
    <property type="component" value="Unassembled WGS sequence"/>
</dbReference>
<dbReference type="EMBL" id="OUNR01000002">
    <property type="protein sequence ID" value="SPP64203.1"/>
    <property type="molecule type" value="Genomic_DNA"/>
</dbReference>
<evidence type="ECO:0008006" key="3">
    <source>
        <dbReference type="Google" id="ProtNLM"/>
    </source>
</evidence>